<dbReference type="AlphaFoldDB" id="A0A9D2IZ58"/>
<feature type="DNA-binding region" description="OmpR/PhoB-type" evidence="9">
    <location>
        <begin position="121"/>
        <end position="216"/>
    </location>
</feature>
<dbReference type="CDD" id="cd17574">
    <property type="entry name" value="REC_OmpR"/>
    <property type="match status" value="1"/>
</dbReference>
<evidence type="ECO:0000259" key="10">
    <source>
        <dbReference type="PROSITE" id="PS50110"/>
    </source>
</evidence>
<evidence type="ECO:0000256" key="4">
    <source>
        <dbReference type="ARBA" id="ARBA00023015"/>
    </source>
</evidence>
<dbReference type="GO" id="GO:0006355">
    <property type="term" value="P:regulation of DNA-templated transcription"/>
    <property type="evidence" value="ECO:0007669"/>
    <property type="project" value="InterPro"/>
</dbReference>
<dbReference type="Gene3D" id="3.40.50.2300">
    <property type="match status" value="1"/>
</dbReference>
<keyword evidence="5 9" id="KW-0238">DNA-binding</keyword>
<dbReference type="PANTHER" id="PTHR48111">
    <property type="entry name" value="REGULATOR OF RPOS"/>
    <property type="match status" value="1"/>
</dbReference>
<organism evidence="12 13">
    <name type="scientific">Candidatus Allofournierella merdipullorum</name>
    <dbReference type="NCBI Taxonomy" id="2838595"/>
    <lineage>
        <taxon>Bacteria</taxon>
        <taxon>Bacillati</taxon>
        <taxon>Bacillota</taxon>
        <taxon>Clostridia</taxon>
        <taxon>Eubacteriales</taxon>
        <taxon>Oscillospiraceae</taxon>
        <taxon>Allofournierella</taxon>
    </lineage>
</organism>
<keyword evidence="3" id="KW-0902">Two-component regulatory system</keyword>
<evidence type="ECO:0000256" key="9">
    <source>
        <dbReference type="PROSITE-ProRule" id="PRU01091"/>
    </source>
</evidence>
<accession>A0A9D2IZ58</accession>
<dbReference type="Proteomes" id="UP000824035">
    <property type="component" value="Unassembled WGS sequence"/>
</dbReference>
<protein>
    <recommendedName>
        <fullName evidence="1">Stage 0 sporulation protein A homolog</fullName>
    </recommendedName>
</protein>
<proteinExistence type="predicted"/>
<feature type="domain" description="Response regulatory" evidence="10">
    <location>
        <begin position="3"/>
        <end position="115"/>
    </location>
</feature>
<evidence type="ECO:0000256" key="5">
    <source>
        <dbReference type="ARBA" id="ARBA00023125"/>
    </source>
</evidence>
<evidence type="ECO:0000256" key="6">
    <source>
        <dbReference type="ARBA" id="ARBA00023163"/>
    </source>
</evidence>
<feature type="domain" description="OmpR/PhoB-type" evidence="11">
    <location>
        <begin position="121"/>
        <end position="216"/>
    </location>
</feature>
<evidence type="ECO:0000313" key="13">
    <source>
        <dbReference type="Proteomes" id="UP000824035"/>
    </source>
</evidence>
<gene>
    <name evidence="12" type="ORF">H9813_03450</name>
</gene>
<evidence type="ECO:0000259" key="11">
    <source>
        <dbReference type="PROSITE" id="PS51755"/>
    </source>
</evidence>
<evidence type="ECO:0000256" key="2">
    <source>
        <dbReference type="ARBA" id="ARBA00022553"/>
    </source>
</evidence>
<dbReference type="GO" id="GO:0032993">
    <property type="term" value="C:protein-DNA complex"/>
    <property type="evidence" value="ECO:0007669"/>
    <property type="project" value="TreeGrafter"/>
</dbReference>
<evidence type="ECO:0000256" key="3">
    <source>
        <dbReference type="ARBA" id="ARBA00023012"/>
    </source>
</evidence>
<evidence type="ECO:0000313" key="12">
    <source>
        <dbReference type="EMBL" id="HIZ30277.1"/>
    </source>
</evidence>
<dbReference type="PROSITE" id="PS50110">
    <property type="entry name" value="RESPONSE_REGULATORY"/>
    <property type="match status" value="1"/>
</dbReference>
<dbReference type="RefSeq" id="WP_394968034.1">
    <property type="nucleotide sequence ID" value="NZ_CALXHM010000014.1"/>
</dbReference>
<dbReference type="EMBL" id="DXBV01000030">
    <property type="protein sequence ID" value="HIZ30277.1"/>
    <property type="molecule type" value="Genomic_DNA"/>
</dbReference>
<dbReference type="InterPro" id="IPR011006">
    <property type="entry name" value="CheY-like_superfamily"/>
</dbReference>
<comment type="function">
    <text evidence="7">May play the central regulatory role in sporulation. It may be an element of the effector pathway responsible for the activation of sporulation genes in response to nutritional stress. Spo0A may act in concert with spo0H (a sigma factor) to control the expression of some genes that are critical to the sporulation process.</text>
</comment>
<name>A0A9D2IZ58_9FIRM</name>
<dbReference type="GO" id="GO:0000976">
    <property type="term" value="F:transcription cis-regulatory region binding"/>
    <property type="evidence" value="ECO:0007669"/>
    <property type="project" value="TreeGrafter"/>
</dbReference>
<evidence type="ECO:0000256" key="1">
    <source>
        <dbReference type="ARBA" id="ARBA00018672"/>
    </source>
</evidence>
<dbReference type="CDD" id="cd00383">
    <property type="entry name" value="trans_reg_C"/>
    <property type="match status" value="1"/>
</dbReference>
<dbReference type="InterPro" id="IPR039420">
    <property type="entry name" value="WalR-like"/>
</dbReference>
<dbReference type="Pfam" id="PF00072">
    <property type="entry name" value="Response_reg"/>
    <property type="match status" value="1"/>
</dbReference>
<dbReference type="InterPro" id="IPR001789">
    <property type="entry name" value="Sig_transdc_resp-reg_receiver"/>
</dbReference>
<evidence type="ECO:0000256" key="7">
    <source>
        <dbReference type="ARBA" id="ARBA00024867"/>
    </source>
</evidence>
<reference evidence="12" key="2">
    <citation type="submission" date="2021-04" db="EMBL/GenBank/DDBJ databases">
        <authorList>
            <person name="Gilroy R."/>
        </authorList>
    </citation>
    <scope>NUCLEOTIDE SEQUENCE</scope>
    <source>
        <strain evidence="12">ChiGjej4B4-18154</strain>
    </source>
</reference>
<dbReference type="PANTHER" id="PTHR48111:SF1">
    <property type="entry name" value="TWO-COMPONENT RESPONSE REGULATOR ORR33"/>
    <property type="match status" value="1"/>
</dbReference>
<dbReference type="SUPFAM" id="SSF52172">
    <property type="entry name" value="CheY-like"/>
    <property type="match status" value="1"/>
</dbReference>
<keyword evidence="4" id="KW-0805">Transcription regulation</keyword>
<reference evidence="12" key="1">
    <citation type="journal article" date="2021" name="PeerJ">
        <title>Extensive microbial diversity within the chicken gut microbiome revealed by metagenomics and culture.</title>
        <authorList>
            <person name="Gilroy R."/>
            <person name="Ravi A."/>
            <person name="Getino M."/>
            <person name="Pursley I."/>
            <person name="Horton D.L."/>
            <person name="Alikhan N.F."/>
            <person name="Baker D."/>
            <person name="Gharbi K."/>
            <person name="Hall N."/>
            <person name="Watson M."/>
            <person name="Adriaenssens E.M."/>
            <person name="Foster-Nyarko E."/>
            <person name="Jarju S."/>
            <person name="Secka A."/>
            <person name="Antonio M."/>
            <person name="Oren A."/>
            <person name="Chaudhuri R.R."/>
            <person name="La Ragione R."/>
            <person name="Hildebrand F."/>
            <person name="Pallen M.J."/>
        </authorList>
    </citation>
    <scope>NUCLEOTIDE SEQUENCE</scope>
    <source>
        <strain evidence="12">ChiGjej4B4-18154</strain>
    </source>
</reference>
<dbReference type="PROSITE" id="PS51755">
    <property type="entry name" value="OMPR_PHOB"/>
    <property type="match status" value="1"/>
</dbReference>
<dbReference type="InterPro" id="IPR001867">
    <property type="entry name" value="OmpR/PhoB-type_DNA-bd"/>
</dbReference>
<keyword evidence="6" id="KW-0804">Transcription</keyword>
<keyword evidence="2 8" id="KW-0597">Phosphoprotein</keyword>
<dbReference type="GO" id="GO:0005829">
    <property type="term" value="C:cytosol"/>
    <property type="evidence" value="ECO:0007669"/>
    <property type="project" value="TreeGrafter"/>
</dbReference>
<dbReference type="SMART" id="SM00448">
    <property type="entry name" value="REC"/>
    <property type="match status" value="1"/>
</dbReference>
<comment type="caution">
    <text evidence="12">The sequence shown here is derived from an EMBL/GenBank/DDBJ whole genome shotgun (WGS) entry which is preliminary data.</text>
</comment>
<feature type="modified residue" description="4-aspartylphosphate" evidence="8">
    <location>
        <position position="52"/>
    </location>
</feature>
<sequence length="217" mass="24438">MAKILIVDDEAAIADLIQLTLTQAGHECETAMSGNEAADKLEKERYDLVLLDVMLPQISGFELMEYLAPTGTPVIFLTAKGALADRVRGLRLGADDYIVKPFEPMELIARAEAVLRRSGRLGAVRVFGLEVDPAGRIVKRNGQQIALTPREFDLFLLLVRNRGLALYRDVIYERVWGDIAEDDTRTLDLHIQRLRKKLGLQKEIRTVYKIGYMLEAE</sequence>
<dbReference type="Gene3D" id="6.10.250.690">
    <property type="match status" value="1"/>
</dbReference>
<dbReference type="SMART" id="SM00862">
    <property type="entry name" value="Trans_reg_C"/>
    <property type="match status" value="1"/>
</dbReference>
<dbReference type="Pfam" id="PF00486">
    <property type="entry name" value="Trans_reg_C"/>
    <property type="match status" value="1"/>
</dbReference>
<dbReference type="Gene3D" id="1.10.10.10">
    <property type="entry name" value="Winged helix-like DNA-binding domain superfamily/Winged helix DNA-binding domain"/>
    <property type="match status" value="1"/>
</dbReference>
<dbReference type="InterPro" id="IPR036388">
    <property type="entry name" value="WH-like_DNA-bd_sf"/>
</dbReference>
<dbReference type="FunFam" id="3.40.50.2300:FF:000001">
    <property type="entry name" value="DNA-binding response regulator PhoB"/>
    <property type="match status" value="1"/>
</dbReference>
<dbReference type="GO" id="GO:0000156">
    <property type="term" value="F:phosphorelay response regulator activity"/>
    <property type="evidence" value="ECO:0007669"/>
    <property type="project" value="TreeGrafter"/>
</dbReference>
<evidence type="ECO:0000256" key="8">
    <source>
        <dbReference type="PROSITE-ProRule" id="PRU00169"/>
    </source>
</evidence>